<dbReference type="AlphaFoldDB" id="X8ANX3"/>
<gene>
    <name evidence="1" type="ORF">I553_7684</name>
</gene>
<dbReference type="PATRIC" id="fig|1299334.3.peg.5060"/>
<comment type="caution">
    <text evidence="1">The sequence shown here is derived from an EMBL/GenBank/DDBJ whole genome shotgun (WGS) entry which is preliminary data.</text>
</comment>
<dbReference type="EMBL" id="JAOB01000047">
    <property type="protein sequence ID" value="EUA33274.1"/>
    <property type="molecule type" value="Genomic_DNA"/>
</dbReference>
<proteinExistence type="predicted"/>
<name>X8ANX3_MYCXE</name>
<evidence type="ECO:0000313" key="1">
    <source>
        <dbReference type="EMBL" id="EUA33274.1"/>
    </source>
</evidence>
<protein>
    <submittedName>
        <fullName evidence="1">Uncharacterized protein</fullName>
    </submittedName>
</protein>
<sequence length="56" mass="5990">MEDVAANGGTPRVQRGPKFIRQLHNSPGIQRGIKFGLDVISGSIPNRLRPSPKAGP</sequence>
<accession>X8ANX3</accession>
<reference evidence="1" key="1">
    <citation type="submission" date="2014-01" db="EMBL/GenBank/DDBJ databases">
        <authorList>
            <person name="Brown-Elliot B."/>
            <person name="Wallace R."/>
            <person name="Lenaerts A."/>
            <person name="Ordway D."/>
            <person name="DeGroote M.A."/>
            <person name="Parker T."/>
            <person name="Sizemore C."/>
            <person name="Tallon L.J."/>
            <person name="Sadzewicz L.K."/>
            <person name="Sengamalay N."/>
            <person name="Fraser C.M."/>
            <person name="Hine E."/>
            <person name="Shefchek K.A."/>
            <person name="Das S.P."/>
            <person name="Tettelin H."/>
        </authorList>
    </citation>
    <scope>NUCLEOTIDE SEQUENCE [LARGE SCALE GENOMIC DNA]</scope>
    <source>
        <strain evidence="1">4042</strain>
    </source>
</reference>
<organism evidence="1">
    <name type="scientific">Mycobacterium xenopi 4042</name>
    <dbReference type="NCBI Taxonomy" id="1299334"/>
    <lineage>
        <taxon>Bacteria</taxon>
        <taxon>Bacillati</taxon>
        <taxon>Actinomycetota</taxon>
        <taxon>Actinomycetes</taxon>
        <taxon>Mycobacteriales</taxon>
        <taxon>Mycobacteriaceae</taxon>
        <taxon>Mycobacterium</taxon>
    </lineage>
</organism>